<feature type="transmembrane region" description="Helical" evidence="1">
    <location>
        <begin position="32"/>
        <end position="58"/>
    </location>
</feature>
<organism evidence="2 3">
    <name type="scientific">Brassica napus</name>
    <name type="common">Rape</name>
    <dbReference type="NCBI Taxonomy" id="3708"/>
    <lineage>
        <taxon>Eukaryota</taxon>
        <taxon>Viridiplantae</taxon>
        <taxon>Streptophyta</taxon>
        <taxon>Embryophyta</taxon>
        <taxon>Tracheophyta</taxon>
        <taxon>Spermatophyta</taxon>
        <taxon>Magnoliopsida</taxon>
        <taxon>eudicotyledons</taxon>
        <taxon>Gunneridae</taxon>
        <taxon>Pentapetalae</taxon>
        <taxon>rosids</taxon>
        <taxon>malvids</taxon>
        <taxon>Brassicales</taxon>
        <taxon>Brassicaceae</taxon>
        <taxon>Brassiceae</taxon>
        <taxon>Brassica</taxon>
    </lineage>
</organism>
<protein>
    <submittedName>
        <fullName evidence="2">Uncharacterized protein</fullName>
    </submittedName>
</protein>
<evidence type="ECO:0000256" key="1">
    <source>
        <dbReference type="SAM" id="Phobius"/>
    </source>
</evidence>
<feature type="non-terminal residue" evidence="2">
    <location>
        <position position="71"/>
    </location>
</feature>
<keyword evidence="1" id="KW-0472">Membrane</keyword>
<dbReference type="Proteomes" id="UP000824890">
    <property type="component" value="Unassembled WGS sequence"/>
</dbReference>
<evidence type="ECO:0000313" key="3">
    <source>
        <dbReference type="Proteomes" id="UP000824890"/>
    </source>
</evidence>
<dbReference type="EMBL" id="JAGKQM010000014">
    <property type="protein sequence ID" value="KAH0883888.1"/>
    <property type="molecule type" value="Genomic_DNA"/>
</dbReference>
<accession>A0ABQ7ZUQ3</accession>
<sequence length="71" mass="8363">FQSRHGKAYFFIKSFGFYVDRANVYAEKKEDIMMMTGLIFTWLNAALMLDGNMSLLLIRTNSTRKENQFLK</sequence>
<name>A0ABQ7ZUQ3_BRANA</name>
<keyword evidence="1" id="KW-1133">Transmembrane helix</keyword>
<proteinExistence type="predicted"/>
<evidence type="ECO:0000313" key="2">
    <source>
        <dbReference type="EMBL" id="KAH0883888.1"/>
    </source>
</evidence>
<gene>
    <name evidence="2" type="ORF">HID58_059984</name>
</gene>
<comment type="caution">
    <text evidence="2">The sequence shown here is derived from an EMBL/GenBank/DDBJ whole genome shotgun (WGS) entry which is preliminary data.</text>
</comment>
<feature type="non-terminal residue" evidence="2">
    <location>
        <position position="1"/>
    </location>
</feature>
<keyword evidence="1" id="KW-0812">Transmembrane</keyword>
<reference evidence="2 3" key="1">
    <citation type="submission" date="2021-05" db="EMBL/GenBank/DDBJ databases">
        <title>Genome Assembly of Synthetic Allotetraploid Brassica napus Reveals Homoeologous Exchanges between Subgenomes.</title>
        <authorList>
            <person name="Davis J.T."/>
        </authorList>
    </citation>
    <scope>NUCLEOTIDE SEQUENCE [LARGE SCALE GENOMIC DNA]</scope>
    <source>
        <strain evidence="3">cv. Da-Ae</strain>
        <tissue evidence="2">Seedling</tissue>
    </source>
</reference>
<keyword evidence="3" id="KW-1185">Reference proteome</keyword>